<name>A0ABY5TV08_9BACT</name>
<evidence type="ECO:0000313" key="1">
    <source>
        <dbReference type="EMBL" id="UWD34503.1"/>
    </source>
</evidence>
<dbReference type="Proteomes" id="UP001058364">
    <property type="component" value="Chromosome"/>
</dbReference>
<protein>
    <recommendedName>
        <fullName evidence="3">Competence protein ComEA</fullName>
    </recommendedName>
</protein>
<accession>A0ABY5TV08</accession>
<organism evidence="1 2">
    <name type="scientific">Mesomycoplasma molare</name>
    <dbReference type="NCBI Taxonomy" id="171288"/>
    <lineage>
        <taxon>Bacteria</taxon>
        <taxon>Bacillati</taxon>
        <taxon>Mycoplasmatota</taxon>
        <taxon>Mycoplasmoidales</taxon>
        <taxon>Metamycoplasmataceae</taxon>
        <taxon>Mesomycoplasma</taxon>
    </lineage>
</organism>
<gene>
    <name evidence="1" type="ORF">NX772_01580</name>
</gene>
<keyword evidence="2" id="KW-1185">Reference proteome</keyword>
<evidence type="ECO:0008006" key="3">
    <source>
        <dbReference type="Google" id="ProtNLM"/>
    </source>
</evidence>
<evidence type="ECO:0000313" key="2">
    <source>
        <dbReference type="Proteomes" id="UP001058364"/>
    </source>
</evidence>
<dbReference type="EMBL" id="CP103423">
    <property type="protein sequence ID" value="UWD34503.1"/>
    <property type="molecule type" value="Genomic_DNA"/>
</dbReference>
<proteinExistence type="predicted"/>
<sequence length="160" mass="18702">MIKKIKLIIFILLIVSISSGAFLFFKQEQKQIEQSQTIFIKVSGAVNYSGVLPFKKGVKLREVFFKFFLKSNADISSFDLEEKIFENKNFFIQEKKENKKSILDVNEKDLEKISIREKIIVKLMEFILKNKGNKVTWEDFLKIPGIGEKTLNLLKKEFTI</sequence>
<dbReference type="NCBIfam" id="NF045978">
    <property type="entry name" value="ComEA_MAG0490"/>
    <property type="match status" value="1"/>
</dbReference>
<dbReference type="RefSeq" id="WP_027123672.1">
    <property type="nucleotide sequence ID" value="NZ_CP103423.1"/>
</dbReference>
<reference evidence="1" key="1">
    <citation type="submission" date="2022-08" db="EMBL/GenBank/DDBJ databases">
        <title>Complete genome sequence of Mycoplasma molare type strain H 542.</title>
        <authorList>
            <person name="Spergser J."/>
        </authorList>
    </citation>
    <scope>NUCLEOTIDE SEQUENCE</scope>
    <source>
        <strain evidence="1">H 542</strain>
    </source>
</reference>